<dbReference type="InterPro" id="IPR015422">
    <property type="entry name" value="PyrdxlP-dep_Trfase_small"/>
</dbReference>
<evidence type="ECO:0000256" key="1">
    <source>
        <dbReference type="ARBA" id="ARBA00001933"/>
    </source>
</evidence>
<evidence type="ECO:0000256" key="4">
    <source>
        <dbReference type="ARBA" id="ARBA00022898"/>
    </source>
</evidence>
<comment type="similarity">
    <text evidence="5">Belongs to the class-III pyridoxal-phosphate-dependent aminotransferase family.</text>
</comment>
<keyword evidence="2 6" id="KW-0032">Aminotransferase</keyword>
<keyword evidence="3" id="KW-0808">Transferase</keyword>
<comment type="cofactor">
    <cofactor evidence="1">
        <name>pyridoxal 5'-phosphate</name>
        <dbReference type="ChEBI" id="CHEBI:597326"/>
    </cofactor>
</comment>
<dbReference type="CDD" id="cd00610">
    <property type="entry name" value="OAT_like"/>
    <property type="match status" value="1"/>
</dbReference>
<dbReference type="SUPFAM" id="SSF53383">
    <property type="entry name" value="PLP-dependent transferases"/>
    <property type="match status" value="1"/>
</dbReference>
<dbReference type="GO" id="GO:0030170">
    <property type="term" value="F:pyridoxal phosphate binding"/>
    <property type="evidence" value="ECO:0007669"/>
    <property type="project" value="InterPro"/>
</dbReference>
<dbReference type="FunFam" id="3.40.640.10:FF:000004">
    <property type="entry name" value="Acetylornithine aminotransferase"/>
    <property type="match status" value="1"/>
</dbReference>
<proteinExistence type="inferred from homology"/>
<gene>
    <name evidence="6" type="ORF">IAC94_07785</name>
</gene>
<name>A0A9D1E2E1_9BACT</name>
<dbReference type="InterPro" id="IPR015424">
    <property type="entry name" value="PyrdxlP-dep_Trfase"/>
</dbReference>
<dbReference type="InterPro" id="IPR015421">
    <property type="entry name" value="PyrdxlP-dep_Trfase_major"/>
</dbReference>
<sequence>MRTMISRTFFRHVGQTSPSPLALEVDRADGVFLYSGDRRYLDLVSGVCVSNVGHGRPEVVEAVRRQAGDYFHLMVYGEMIEAPQVLHASLLTSILPPSLDCIYYVNSGSEAVDAALKLAKRLTGRRRMASFINCYHGSSHASMSLMSDTARQDAFRPLLPEVDHLRFNRQEDLARITEETACVTVEPVQGEAGVIVPEPGFLQALRERCSRTGALLIFDEVQTGFGRTGRMFAFEKYGVVPDILVLAKALGGGMPLGGVVSSKERLDAFTCDPVLGHITTFGGHPVCCAAALASLRLLLSEDWVARAEEKGRRMEEALASHPAVREIRRSGLLLAVDLGRPDAAERMLGLLLEEGAVSDYFLYHPTSFRIAPPLCISDGEVEEALNIVTRALNRL</sequence>
<evidence type="ECO:0000313" key="7">
    <source>
        <dbReference type="Proteomes" id="UP000886744"/>
    </source>
</evidence>
<dbReference type="PIRSF" id="PIRSF000521">
    <property type="entry name" value="Transaminase_4ab_Lys_Orn"/>
    <property type="match status" value="1"/>
</dbReference>
<organism evidence="6 7">
    <name type="scientific">Candidatus Coprenecus avistercoris</name>
    <dbReference type="NCBI Taxonomy" id="2840730"/>
    <lineage>
        <taxon>Bacteria</taxon>
        <taxon>Pseudomonadati</taxon>
        <taxon>Bacteroidota</taxon>
        <taxon>Bacteroidia</taxon>
        <taxon>Bacteroidales</taxon>
        <taxon>Rikenellaceae</taxon>
        <taxon>Rikenellaceae incertae sedis</taxon>
        <taxon>Candidatus Coprenecus</taxon>
    </lineage>
</organism>
<accession>A0A9D1E2E1</accession>
<dbReference type="GO" id="GO:0008483">
    <property type="term" value="F:transaminase activity"/>
    <property type="evidence" value="ECO:0007669"/>
    <property type="project" value="UniProtKB-KW"/>
</dbReference>
<dbReference type="Pfam" id="PF00202">
    <property type="entry name" value="Aminotran_3"/>
    <property type="match status" value="1"/>
</dbReference>
<dbReference type="AlphaFoldDB" id="A0A9D1E2E1"/>
<evidence type="ECO:0000256" key="2">
    <source>
        <dbReference type="ARBA" id="ARBA00022576"/>
    </source>
</evidence>
<keyword evidence="4 5" id="KW-0663">Pyridoxal phosphate</keyword>
<comment type="caution">
    <text evidence="6">The sequence shown here is derived from an EMBL/GenBank/DDBJ whole genome shotgun (WGS) entry which is preliminary data.</text>
</comment>
<dbReference type="Gene3D" id="3.90.1150.10">
    <property type="entry name" value="Aspartate Aminotransferase, domain 1"/>
    <property type="match status" value="1"/>
</dbReference>
<reference evidence="6" key="1">
    <citation type="submission" date="2020-10" db="EMBL/GenBank/DDBJ databases">
        <authorList>
            <person name="Gilroy R."/>
        </authorList>
    </citation>
    <scope>NUCLEOTIDE SEQUENCE</scope>
    <source>
        <strain evidence="6">ChiHjej13B12-12457</strain>
    </source>
</reference>
<evidence type="ECO:0000256" key="5">
    <source>
        <dbReference type="RuleBase" id="RU003560"/>
    </source>
</evidence>
<protein>
    <submittedName>
        <fullName evidence="6">Aspartate aminotransferase family protein</fullName>
    </submittedName>
</protein>
<dbReference type="InterPro" id="IPR049704">
    <property type="entry name" value="Aminotrans_3_PPA_site"/>
</dbReference>
<dbReference type="Proteomes" id="UP000886744">
    <property type="component" value="Unassembled WGS sequence"/>
</dbReference>
<reference evidence="6" key="2">
    <citation type="journal article" date="2021" name="PeerJ">
        <title>Extensive microbial diversity within the chicken gut microbiome revealed by metagenomics and culture.</title>
        <authorList>
            <person name="Gilroy R."/>
            <person name="Ravi A."/>
            <person name="Getino M."/>
            <person name="Pursley I."/>
            <person name="Horton D.L."/>
            <person name="Alikhan N.F."/>
            <person name="Baker D."/>
            <person name="Gharbi K."/>
            <person name="Hall N."/>
            <person name="Watson M."/>
            <person name="Adriaenssens E.M."/>
            <person name="Foster-Nyarko E."/>
            <person name="Jarju S."/>
            <person name="Secka A."/>
            <person name="Antonio M."/>
            <person name="Oren A."/>
            <person name="Chaudhuri R.R."/>
            <person name="La Ragione R."/>
            <person name="Hildebrand F."/>
            <person name="Pallen M.J."/>
        </authorList>
    </citation>
    <scope>NUCLEOTIDE SEQUENCE</scope>
    <source>
        <strain evidence="6">ChiHjej13B12-12457</strain>
    </source>
</reference>
<dbReference type="PROSITE" id="PS00600">
    <property type="entry name" value="AA_TRANSFER_CLASS_3"/>
    <property type="match status" value="1"/>
</dbReference>
<dbReference type="PANTHER" id="PTHR11986:SF79">
    <property type="entry name" value="ACETYLORNITHINE AMINOTRANSFERASE, MITOCHONDRIAL"/>
    <property type="match status" value="1"/>
</dbReference>
<dbReference type="Gene3D" id="3.40.640.10">
    <property type="entry name" value="Type I PLP-dependent aspartate aminotransferase-like (Major domain)"/>
    <property type="match status" value="1"/>
</dbReference>
<dbReference type="EMBL" id="DVHI01000096">
    <property type="protein sequence ID" value="HIR63402.1"/>
    <property type="molecule type" value="Genomic_DNA"/>
</dbReference>
<dbReference type="InterPro" id="IPR050103">
    <property type="entry name" value="Class-III_PLP-dep_AT"/>
</dbReference>
<dbReference type="InterPro" id="IPR005814">
    <property type="entry name" value="Aminotrans_3"/>
</dbReference>
<dbReference type="GO" id="GO:0042802">
    <property type="term" value="F:identical protein binding"/>
    <property type="evidence" value="ECO:0007669"/>
    <property type="project" value="TreeGrafter"/>
</dbReference>
<evidence type="ECO:0000256" key="3">
    <source>
        <dbReference type="ARBA" id="ARBA00022679"/>
    </source>
</evidence>
<dbReference type="PANTHER" id="PTHR11986">
    <property type="entry name" value="AMINOTRANSFERASE CLASS III"/>
    <property type="match status" value="1"/>
</dbReference>
<evidence type="ECO:0000313" key="6">
    <source>
        <dbReference type="EMBL" id="HIR63402.1"/>
    </source>
</evidence>